<evidence type="ECO:0000313" key="5">
    <source>
        <dbReference type="EMBL" id="KAK4453732.1"/>
    </source>
</evidence>
<dbReference type="EMBL" id="MU865919">
    <property type="protein sequence ID" value="KAK4453732.1"/>
    <property type="molecule type" value="Genomic_DNA"/>
</dbReference>
<reference evidence="5" key="2">
    <citation type="submission" date="2023-05" db="EMBL/GenBank/DDBJ databases">
        <authorList>
            <consortium name="Lawrence Berkeley National Laboratory"/>
            <person name="Steindorff A."/>
            <person name="Hensen N."/>
            <person name="Bonometti L."/>
            <person name="Westerberg I."/>
            <person name="Brannstrom I.O."/>
            <person name="Guillou S."/>
            <person name="Cros-Aarteil S."/>
            <person name="Calhoun S."/>
            <person name="Haridas S."/>
            <person name="Kuo A."/>
            <person name="Mondo S."/>
            <person name="Pangilinan J."/>
            <person name="Riley R."/>
            <person name="Labutti K."/>
            <person name="Andreopoulos B."/>
            <person name="Lipzen A."/>
            <person name="Chen C."/>
            <person name="Yanf M."/>
            <person name="Daum C."/>
            <person name="Ng V."/>
            <person name="Clum A."/>
            <person name="Ohm R."/>
            <person name="Martin F."/>
            <person name="Silar P."/>
            <person name="Natvig D."/>
            <person name="Lalanne C."/>
            <person name="Gautier V."/>
            <person name="Ament-Velasquez S.L."/>
            <person name="Kruys A."/>
            <person name="Hutchinson M.I."/>
            <person name="Powell A.J."/>
            <person name="Barry K."/>
            <person name="Miller A.N."/>
            <person name="Grigoriev I.V."/>
            <person name="Debuchy R."/>
            <person name="Gladieux P."/>
            <person name="Thoren M.H."/>
            <person name="Johannesson H."/>
        </authorList>
    </citation>
    <scope>NUCLEOTIDE SEQUENCE</scope>
    <source>
        <strain evidence="5">PSN243</strain>
    </source>
</reference>
<name>A0AAV9H074_9PEZI</name>
<organism evidence="5 6">
    <name type="scientific">Podospora aff. communis PSN243</name>
    <dbReference type="NCBI Taxonomy" id="3040156"/>
    <lineage>
        <taxon>Eukaryota</taxon>
        <taxon>Fungi</taxon>
        <taxon>Dikarya</taxon>
        <taxon>Ascomycota</taxon>
        <taxon>Pezizomycotina</taxon>
        <taxon>Sordariomycetes</taxon>
        <taxon>Sordariomycetidae</taxon>
        <taxon>Sordariales</taxon>
        <taxon>Podosporaceae</taxon>
        <taxon>Podospora</taxon>
    </lineage>
</organism>
<dbReference type="PANTHER" id="PTHR43712">
    <property type="entry name" value="PUTATIVE (AFU_ORTHOLOGUE AFUA_4G14580)-RELATED"/>
    <property type="match status" value="1"/>
</dbReference>
<dbReference type="InterPro" id="IPR036388">
    <property type="entry name" value="WH-like_DNA-bd_sf"/>
</dbReference>
<accession>A0AAV9H074</accession>
<dbReference type="GO" id="GO:0032259">
    <property type="term" value="P:methylation"/>
    <property type="evidence" value="ECO:0007669"/>
    <property type="project" value="UniProtKB-KW"/>
</dbReference>
<dbReference type="InterPro" id="IPR001077">
    <property type="entry name" value="COMT_C"/>
</dbReference>
<evidence type="ECO:0000259" key="4">
    <source>
        <dbReference type="Pfam" id="PF00891"/>
    </source>
</evidence>
<dbReference type="PROSITE" id="PS51683">
    <property type="entry name" value="SAM_OMT_II"/>
    <property type="match status" value="1"/>
</dbReference>
<dbReference type="Gene3D" id="1.10.10.10">
    <property type="entry name" value="Winged helix-like DNA-binding domain superfamily/Winged helix DNA-binding domain"/>
    <property type="match status" value="1"/>
</dbReference>
<dbReference type="PANTHER" id="PTHR43712:SF2">
    <property type="entry name" value="O-METHYLTRANSFERASE CICE"/>
    <property type="match status" value="1"/>
</dbReference>
<dbReference type="InterPro" id="IPR016461">
    <property type="entry name" value="COMT-like"/>
</dbReference>
<dbReference type="Pfam" id="PF00891">
    <property type="entry name" value="Methyltransf_2"/>
    <property type="match status" value="1"/>
</dbReference>
<protein>
    <submittedName>
        <fullName evidence="5">S-adenosyl-L-methionine-dependent methyltransferase</fullName>
    </submittedName>
</protein>
<gene>
    <name evidence="5" type="ORF">QBC34DRAFT_421886</name>
</gene>
<dbReference type="AlphaFoldDB" id="A0AAV9H074"/>
<dbReference type="SUPFAM" id="SSF53335">
    <property type="entry name" value="S-adenosyl-L-methionine-dependent methyltransferases"/>
    <property type="match status" value="1"/>
</dbReference>
<dbReference type="Gene3D" id="3.40.50.150">
    <property type="entry name" value="Vaccinia Virus protein VP39"/>
    <property type="match status" value="1"/>
</dbReference>
<evidence type="ECO:0000256" key="1">
    <source>
        <dbReference type="ARBA" id="ARBA00022603"/>
    </source>
</evidence>
<feature type="domain" description="O-methyltransferase C-terminal" evidence="4">
    <location>
        <begin position="231"/>
        <end position="376"/>
    </location>
</feature>
<reference evidence="5" key="1">
    <citation type="journal article" date="2023" name="Mol. Phylogenet. Evol.">
        <title>Genome-scale phylogeny and comparative genomics of the fungal order Sordariales.</title>
        <authorList>
            <person name="Hensen N."/>
            <person name="Bonometti L."/>
            <person name="Westerberg I."/>
            <person name="Brannstrom I.O."/>
            <person name="Guillou S."/>
            <person name="Cros-Aarteil S."/>
            <person name="Calhoun S."/>
            <person name="Haridas S."/>
            <person name="Kuo A."/>
            <person name="Mondo S."/>
            <person name="Pangilinan J."/>
            <person name="Riley R."/>
            <person name="LaButti K."/>
            <person name="Andreopoulos B."/>
            <person name="Lipzen A."/>
            <person name="Chen C."/>
            <person name="Yan M."/>
            <person name="Daum C."/>
            <person name="Ng V."/>
            <person name="Clum A."/>
            <person name="Steindorff A."/>
            <person name="Ohm R.A."/>
            <person name="Martin F."/>
            <person name="Silar P."/>
            <person name="Natvig D.O."/>
            <person name="Lalanne C."/>
            <person name="Gautier V."/>
            <person name="Ament-Velasquez S.L."/>
            <person name="Kruys A."/>
            <person name="Hutchinson M.I."/>
            <person name="Powell A.J."/>
            <person name="Barry K."/>
            <person name="Miller A.N."/>
            <person name="Grigoriev I.V."/>
            <person name="Debuchy R."/>
            <person name="Gladieux P."/>
            <person name="Hiltunen Thoren M."/>
            <person name="Johannesson H."/>
        </authorList>
    </citation>
    <scope>NUCLEOTIDE SEQUENCE</scope>
    <source>
        <strain evidence="5">PSN243</strain>
    </source>
</reference>
<evidence type="ECO:0000313" key="6">
    <source>
        <dbReference type="Proteomes" id="UP001321760"/>
    </source>
</evidence>
<sequence>MASQTQDIANQLETLGSRLMLLSHRLRNGSPLESQRTEILDATAQVNAALQGPVDDVHEMYNHFAKAVSIRLFIKWGAFTAMPPIGQDIPVDDLAKKVGVDPGLLIRYTYVLGAAKILNRSGDRLSHTPRSLALATNPRMAQFFFDEMLPPILASPAYFDKYGPKAPTCRKNSLFAFGHGKPGVSVPQVINSSPERMMKYVEAMKMMEGTFPFLAPYDLSWAVDVAKGTQRPVVVDVGGGSGHSLKEIVRATRGLGMERCVLLDLPKIVEAAKRARDPQLEGVRFVGVDFMTETPVEGALVYYMRRVLHDYSDEACVGILKNVMEAMAPDSRLLVVEQVIGEPPSLFAAASNIFMTSLSGKERTLENIRDIVARAGLGVVKAHWGWGPREEAAVIECVKAM</sequence>
<dbReference type="InterPro" id="IPR029063">
    <property type="entry name" value="SAM-dependent_MTases_sf"/>
</dbReference>
<keyword evidence="6" id="KW-1185">Reference proteome</keyword>
<evidence type="ECO:0000256" key="2">
    <source>
        <dbReference type="ARBA" id="ARBA00022679"/>
    </source>
</evidence>
<comment type="caution">
    <text evidence="5">The sequence shown here is derived from an EMBL/GenBank/DDBJ whole genome shotgun (WGS) entry which is preliminary data.</text>
</comment>
<keyword evidence="3" id="KW-0949">S-adenosyl-L-methionine</keyword>
<dbReference type="InterPro" id="IPR036390">
    <property type="entry name" value="WH_DNA-bd_sf"/>
</dbReference>
<dbReference type="SUPFAM" id="SSF46785">
    <property type="entry name" value="Winged helix' DNA-binding domain"/>
    <property type="match status" value="1"/>
</dbReference>
<evidence type="ECO:0000256" key="3">
    <source>
        <dbReference type="ARBA" id="ARBA00022691"/>
    </source>
</evidence>
<dbReference type="Proteomes" id="UP001321760">
    <property type="component" value="Unassembled WGS sequence"/>
</dbReference>
<proteinExistence type="predicted"/>
<dbReference type="GO" id="GO:0008171">
    <property type="term" value="F:O-methyltransferase activity"/>
    <property type="evidence" value="ECO:0007669"/>
    <property type="project" value="InterPro"/>
</dbReference>
<keyword evidence="1 5" id="KW-0489">Methyltransferase</keyword>
<keyword evidence="2" id="KW-0808">Transferase</keyword>